<dbReference type="CDD" id="cd16917">
    <property type="entry name" value="HATPase_UhpB-NarQ-NarX-like"/>
    <property type="match status" value="1"/>
</dbReference>
<dbReference type="InterPro" id="IPR005467">
    <property type="entry name" value="His_kinase_dom"/>
</dbReference>
<feature type="domain" description="Histidine kinase" evidence="4">
    <location>
        <begin position="832"/>
        <end position="1020"/>
    </location>
</feature>
<dbReference type="Gene3D" id="3.30.565.10">
    <property type="entry name" value="Histidine kinase-like ATPase, C-terminal domain"/>
    <property type="match status" value="1"/>
</dbReference>
<name>A0A5B8V9T6_9BACT</name>
<dbReference type="Pfam" id="PF02518">
    <property type="entry name" value="HATPase_c"/>
    <property type="match status" value="1"/>
</dbReference>
<dbReference type="Proteomes" id="UP000321533">
    <property type="component" value="Chromosome"/>
</dbReference>
<evidence type="ECO:0000256" key="3">
    <source>
        <dbReference type="SAM" id="SignalP"/>
    </source>
</evidence>
<dbReference type="InterPro" id="IPR011047">
    <property type="entry name" value="Quinoprotein_ADH-like_sf"/>
</dbReference>
<keyword evidence="2" id="KW-0472">Membrane</keyword>
<evidence type="ECO:0000313" key="6">
    <source>
        <dbReference type="Proteomes" id="UP000321533"/>
    </source>
</evidence>
<dbReference type="Gene3D" id="2.60.40.10">
    <property type="entry name" value="Immunoglobulins"/>
    <property type="match status" value="1"/>
</dbReference>
<dbReference type="Pfam" id="PF07730">
    <property type="entry name" value="HisKA_3"/>
    <property type="match status" value="1"/>
</dbReference>
<dbReference type="AlphaFoldDB" id="A0A5B8V9T6"/>
<dbReference type="OrthoDB" id="9806995at2"/>
<keyword evidence="1" id="KW-0597">Phosphoprotein</keyword>
<keyword evidence="2" id="KW-0812">Transmembrane</keyword>
<proteinExistence type="predicted"/>
<keyword evidence="2" id="KW-1133">Transmembrane helix</keyword>
<dbReference type="SUPFAM" id="SSF50998">
    <property type="entry name" value="Quinoprotein alcohol dehydrogenase-like"/>
    <property type="match status" value="1"/>
</dbReference>
<dbReference type="InterPro" id="IPR011123">
    <property type="entry name" value="Y_Y_Y"/>
</dbReference>
<dbReference type="EMBL" id="CP042435">
    <property type="protein sequence ID" value="QEC67621.1"/>
    <property type="molecule type" value="Genomic_DNA"/>
</dbReference>
<dbReference type="InterPro" id="IPR036890">
    <property type="entry name" value="HATPase_C_sf"/>
</dbReference>
<dbReference type="GO" id="GO:0000155">
    <property type="term" value="F:phosphorelay sensor kinase activity"/>
    <property type="evidence" value="ECO:0007669"/>
    <property type="project" value="InterPro"/>
</dbReference>
<evidence type="ECO:0000256" key="2">
    <source>
        <dbReference type="SAM" id="Phobius"/>
    </source>
</evidence>
<evidence type="ECO:0000256" key="1">
    <source>
        <dbReference type="ARBA" id="ARBA00022553"/>
    </source>
</evidence>
<feature type="chain" id="PRO_5022745235" description="Histidine kinase domain-containing protein" evidence="3">
    <location>
        <begin position="33"/>
        <end position="1020"/>
    </location>
</feature>
<dbReference type="Gene3D" id="2.130.10.10">
    <property type="entry name" value="YVTN repeat-like/Quinoprotein amine dehydrogenase"/>
    <property type="match status" value="4"/>
</dbReference>
<keyword evidence="6" id="KW-1185">Reference proteome</keyword>
<dbReference type="PANTHER" id="PTHR43547:SF2">
    <property type="entry name" value="HYBRID SIGNAL TRANSDUCTION HISTIDINE KINASE C"/>
    <property type="match status" value="1"/>
</dbReference>
<dbReference type="Pfam" id="PF07495">
    <property type="entry name" value="Y_Y_Y"/>
    <property type="match status" value="1"/>
</dbReference>
<dbReference type="InterPro" id="IPR003594">
    <property type="entry name" value="HATPase_dom"/>
</dbReference>
<dbReference type="Pfam" id="PF07494">
    <property type="entry name" value="Reg_prop"/>
    <property type="match status" value="1"/>
</dbReference>
<protein>
    <recommendedName>
        <fullName evidence="4">Histidine kinase domain-containing protein</fullName>
    </recommendedName>
</protein>
<dbReference type="GO" id="GO:0046983">
    <property type="term" value="F:protein dimerization activity"/>
    <property type="evidence" value="ECO:0007669"/>
    <property type="project" value="InterPro"/>
</dbReference>
<dbReference type="InterPro" id="IPR011110">
    <property type="entry name" value="Reg_prop"/>
</dbReference>
<dbReference type="GO" id="GO:0016020">
    <property type="term" value="C:membrane"/>
    <property type="evidence" value="ECO:0007669"/>
    <property type="project" value="InterPro"/>
</dbReference>
<sequence>MIYKMKPVCFKPMYHWLILTALFSLCITVSNAQHFQFRTYSFNNGLSSYNANKIVQDNYGFIWIATQEGLNRFDGNDFIAVKKDPLKNNGLSENYVTGIAKDNKGRLWIASALGGVDQLNPENFRIEQRLKADSAAKNKLITNWVRCLAWSPQQELWIGTYYGFNVYNSRDNSYRAFIENPFNKNIELNISFTGLDSIGNIWLIAENNGIIIYNMKTKKMVTTISKEQLGIKADETFNVTGLFVDKPNSIYVCSSKGLKHILYQSNKYIPSATDNTFFRSFENADVRALIKDRDERYWVGTAKGIFVSNGKSAPEKIIHSDFFYNTILDDNINCIYKDVFENIWVTTTKGLNLFINDEYRFQAYKAKSGTLNEIKQVNVLYPDNDSLIYACASTGLFKININNFSTSGILNSDKYGEMETLIRVNKNGFLVSSVQQLLFLQVNNDHYQCMDAGYVFKELMPIKFNYFSTFLKYNDSIILLGSMEDMGLFKWDIKNHKLKQFKSQLNASNCLHEDNIHNIKSDRSGNIWLLCNESITKYNPLKDSFVNFFPKIENDEHGAPHFFFDLYDDGRYLWITSYGNGLIRFDVKDNSFTSYTEKKGLASNATYNILSENDSIIWVSSNRGLMKFNLSSTLSSSYFFSDGLQSDAFDERSACKIGNNLFFGGIDGFTSIAKNRYYTAAKRIPVYVGKIIFTALNGELTEINSLNGVNSDLNIKPGPVTFHIISPDYANNNRDNYAYRIEELNDGWIQMGSKKEITLAGLAPGTYHFQGRIYNAHGVTSDSQTIEFLVVPQWYQTIYFKLALILLGIMVISFFYGYRLSQLRKQHQIRKEIAEDLHDDIGATLNSVKIFTHLAETSPEKKKYFANIKESLTQASVGLRDMIWVLDDAGDTAGDLLKRLAMFAHPVAEATGIYISFNVDDTARDTVLNKTEKRNLLLIAKEAINNSIKYAESKNITVTFSRLHNKNVLTVEDDGKGFVQNKITPGNGLNNMQQRAQQIHYNITLKSAEGNGTKITAMKR</sequence>
<evidence type="ECO:0000259" key="4">
    <source>
        <dbReference type="PROSITE" id="PS50109"/>
    </source>
</evidence>
<accession>A0A5B8V9T6</accession>
<dbReference type="PANTHER" id="PTHR43547">
    <property type="entry name" value="TWO-COMPONENT HISTIDINE KINASE"/>
    <property type="match status" value="1"/>
</dbReference>
<dbReference type="InterPro" id="IPR013783">
    <property type="entry name" value="Ig-like_fold"/>
</dbReference>
<reference evidence="5 6" key="1">
    <citation type="journal article" date="2016" name="Int. J. Syst. Evol. Microbiol.">
        <title>Panacibacter ginsenosidivorans gen. nov., sp. nov., with ginsenoside converting activity isolated from soil of a ginseng field.</title>
        <authorList>
            <person name="Siddiqi M.Z."/>
            <person name="Muhammad Shafi S."/>
            <person name="Choi K.D."/>
            <person name="Im W.T."/>
        </authorList>
    </citation>
    <scope>NUCLEOTIDE SEQUENCE [LARGE SCALE GENOMIC DNA]</scope>
    <source>
        <strain evidence="5 6">Gsoil1550</strain>
    </source>
</reference>
<dbReference type="SUPFAM" id="SSF63829">
    <property type="entry name" value="Calcium-dependent phosphotriesterase"/>
    <property type="match status" value="2"/>
</dbReference>
<feature type="signal peptide" evidence="3">
    <location>
        <begin position="1"/>
        <end position="32"/>
    </location>
</feature>
<dbReference type="InterPro" id="IPR011712">
    <property type="entry name" value="Sig_transdc_His_kin_sub3_dim/P"/>
</dbReference>
<dbReference type="RefSeq" id="WP_147189428.1">
    <property type="nucleotide sequence ID" value="NZ_CP042435.1"/>
</dbReference>
<keyword evidence="3" id="KW-0732">Signal</keyword>
<dbReference type="PROSITE" id="PS50109">
    <property type="entry name" value="HIS_KIN"/>
    <property type="match status" value="1"/>
</dbReference>
<gene>
    <name evidence="5" type="ORF">FRZ67_10085</name>
</gene>
<dbReference type="SUPFAM" id="SSF55874">
    <property type="entry name" value="ATPase domain of HSP90 chaperone/DNA topoisomerase II/histidine kinase"/>
    <property type="match status" value="1"/>
</dbReference>
<feature type="transmembrane region" description="Helical" evidence="2">
    <location>
        <begin position="798"/>
        <end position="818"/>
    </location>
</feature>
<organism evidence="5 6">
    <name type="scientific">Panacibacter ginsenosidivorans</name>
    <dbReference type="NCBI Taxonomy" id="1813871"/>
    <lineage>
        <taxon>Bacteria</taxon>
        <taxon>Pseudomonadati</taxon>
        <taxon>Bacteroidota</taxon>
        <taxon>Chitinophagia</taxon>
        <taxon>Chitinophagales</taxon>
        <taxon>Chitinophagaceae</taxon>
        <taxon>Panacibacter</taxon>
    </lineage>
</organism>
<dbReference type="InterPro" id="IPR015943">
    <property type="entry name" value="WD40/YVTN_repeat-like_dom_sf"/>
</dbReference>
<dbReference type="KEGG" id="pgin:FRZ67_10085"/>
<evidence type="ECO:0000313" key="5">
    <source>
        <dbReference type="EMBL" id="QEC67621.1"/>
    </source>
</evidence>